<dbReference type="AlphaFoldDB" id="E6X0H0"/>
<comment type="similarity">
    <text evidence="2">Belongs to the class-II pyridoxal-phosphate-dependent aminotransferase family. BioF subfamily.</text>
</comment>
<dbReference type="Pfam" id="PF00155">
    <property type="entry name" value="Aminotran_1_2"/>
    <property type="match status" value="1"/>
</dbReference>
<accession>E6X0H0</accession>
<reference evidence="7 8" key="1">
    <citation type="journal article" date="2011" name="Stand. Genomic Sci.">
        <title>Complete genome sequence of Nitratifractor salsuginis type strain (E9I37-1).</title>
        <authorList>
            <person name="Anderson I."/>
            <person name="Sikorski J."/>
            <person name="Zeytun A."/>
            <person name="Nolan M."/>
            <person name="Lapidus A."/>
            <person name="Lucas S."/>
            <person name="Hammon N."/>
            <person name="Deshpande S."/>
            <person name="Cheng J.F."/>
            <person name="Tapia R."/>
            <person name="Han C."/>
            <person name="Goodwin L."/>
            <person name="Pitluck S."/>
            <person name="Liolios K."/>
            <person name="Pagani I."/>
            <person name="Ivanova N."/>
            <person name="Huntemann M."/>
            <person name="Mavromatis K."/>
            <person name="Ovchinikova G."/>
            <person name="Pati A."/>
            <person name="Chen A."/>
            <person name="Palaniappan K."/>
            <person name="Land M."/>
            <person name="Hauser L."/>
            <person name="Brambilla E.M."/>
            <person name="Ngatchou-Djao O.D."/>
            <person name="Rohde M."/>
            <person name="Tindall B.J."/>
            <person name="Goker M."/>
            <person name="Detter J.C."/>
            <person name="Woyke T."/>
            <person name="Bristow J."/>
            <person name="Eisen J.A."/>
            <person name="Markowitz V."/>
            <person name="Hugenholtz P."/>
            <person name="Klenk H.P."/>
            <person name="Kyrpides N.C."/>
        </authorList>
    </citation>
    <scope>NUCLEOTIDE SEQUENCE [LARGE SCALE GENOMIC DNA]</scope>
    <source>
        <strain evidence="8">DSM 16511 / JCM 12458 / E9I37-1</strain>
    </source>
</reference>
<comment type="cofactor">
    <cofactor evidence="1 5">
        <name>pyridoxal 5'-phosphate</name>
        <dbReference type="ChEBI" id="CHEBI:597326"/>
    </cofactor>
</comment>
<evidence type="ECO:0000259" key="6">
    <source>
        <dbReference type="Pfam" id="PF00155"/>
    </source>
</evidence>
<dbReference type="PANTHER" id="PTHR13693:SF77">
    <property type="entry name" value="8-AMINO-7-OXONONANOATE SYNTHASE"/>
    <property type="match status" value="1"/>
</dbReference>
<dbReference type="GO" id="GO:0008710">
    <property type="term" value="F:8-amino-7-oxononanoate synthase activity"/>
    <property type="evidence" value="ECO:0007669"/>
    <property type="project" value="UniProtKB-EC"/>
</dbReference>
<dbReference type="KEGG" id="nsa:Nitsa_1572"/>
<evidence type="ECO:0000313" key="8">
    <source>
        <dbReference type="Proteomes" id="UP000008633"/>
    </source>
</evidence>
<dbReference type="PROSITE" id="PS00599">
    <property type="entry name" value="AA_TRANSFER_CLASS_2"/>
    <property type="match status" value="1"/>
</dbReference>
<dbReference type="SUPFAM" id="SSF53383">
    <property type="entry name" value="PLP-dependent transferases"/>
    <property type="match status" value="1"/>
</dbReference>
<keyword evidence="4 5" id="KW-0663">Pyridoxal phosphate</keyword>
<organism evidence="7 8">
    <name type="scientific">Nitratifractor salsuginis (strain DSM 16511 / JCM 12458 / E9I37-1)</name>
    <dbReference type="NCBI Taxonomy" id="749222"/>
    <lineage>
        <taxon>Bacteria</taxon>
        <taxon>Pseudomonadati</taxon>
        <taxon>Campylobacterota</taxon>
        <taxon>Epsilonproteobacteria</taxon>
        <taxon>Campylobacterales</taxon>
        <taxon>Sulfurovaceae</taxon>
        <taxon>Nitratifractor</taxon>
    </lineage>
</organism>
<keyword evidence="3 7" id="KW-0808">Transferase</keyword>
<dbReference type="EC" id="2.3.1.47" evidence="7"/>
<dbReference type="STRING" id="749222.Nitsa_1572"/>
<feature type="domain" description="Aminotransferase class I/classII large" evidence="6">
    <location>
        <begin position="26"/>
        <end position="356"/>
    </location>
</feature>
<dbReference type="InterPro" id="IPR015421">
    <property type="entry name" value="PyrdxlP-dep_Trfase_major"/>
</dbReference>
<dbReference type="Gene3D" id="3.90.1150.10">
    <property type="entry name" value="Aspartate Aminotransferase, domain 1"/>
    <property type="match status" value="1"/>
</dbReference>
<dbReference type="RefSeq" id="WP_013554509.1">
    <property type="nucleotide sequence ID" value="NC_014935.1"/>
</dbReference>
<dbReference type="InterPro" id="IPR050087">
    <property type="entry name" value="AON_synthase_class-II"/>
</dbReference>
<proteinExistence type="inferred from homology"/>
<evidence type="ECO:0000256" key="4">
    <source>
        <dbReference type="ARBA" id="ARBA00022898"/>
    </source>
</evidence>
<reference evidence="8" key="2">
    <citation type="submission" date="2011-01" db="EMBL/GenBank/DDBJ databases">
        <title>The complete genome of Nitratifractor salsuginis DSM 16511.</title>
        <authorList>
            <consortium name="US DOE Joint Genome Institute (JGI-PGF)"/>
            <person name="Lucas S."/>
            <person name="Copeland A."/>
            <person name="Lapidus A."/>
            <person name="Bruce D."/>
            <person name="Goodwin L."/>
            <person name="Pitluck S."/>
            <person name="Kyrpides N."/>
            <person name="Mavromatis K."/>
            <person name="Ivanova N."/>
            <person name="Mikhailova N."/>
            <person name="Zeytun A."/>
            <person name="Detter J.C."/>
            <person name="Tapia R."/>
            <person name="Han C."/>
            <person name="Land M."/>
            <person name="Hauser L."/>
            <person name="Markowitz V."/>
            <person name="Cheng J.-F."/>
            <person name="Hugenholtz P."/>
            <person name="Woyke T."/>
            <person name="Wu D."/>
            <person name="Tindall B."/>
            <person name="Schuetze A."/>
            <person name="Brambilla E."/>
            <person name="Klenk H.-P."/>
            <person name="Eisen J.A."/>
        </authorList>
    </citation>
    <scope>NUCLEOTIDE SEQUENCE [LARGE SCALE GENOMIC DNA]</scope>
    <source>
        <strain evidence="8">DSM 16511 / JCM 12458 / E9I37-1</strain>
    </source>
</reference>
<evidence type="ECO:0000256" key="1">
    <source>
        <dbReference type="ARBA" id="ARBA00001933"/>
    </source>
</evidence>
<dbReference type="InterPro" id="IPR015424">
    <property type="entry name" value="PyrdxlP-dep_Trfase"/>
</dbReference>
<keyword evidence="7" id="KW-0012">Acyltransferase</keyword>
<sequence length="363" mass="41155">MPYSRELEALRRAGRFRERRLYDPSLIDFASNDYLGLAEKRKQLHRALHRLEDFPAHAPKASMLVNGYHPVHQLFEDRIAELNGFEGGIIVGSGYLANLGLIEALVRKKDRLFIDEEYHASGMMATGLLGDRVSLFRHNDPEELRRMLRQSKAKRKIVAVEGVYSMSGDLAAREIFEICEEEGALLIVDEAHSSGVLGRHLLGIFEHYGIAPCPGHIKMGTLGKAYGSYGAYILAEASILSYLENRAKPIIYSTAPSVIDTALALENLEYIRRHAPKLRRRIGKRRQIVQRILGRRMESLILPIPVASNTRALELQRELTERGWLVGAIRQPTVPRPILRIIPRLGAPKKELKKMLSYLKERL</sequence>
<dbReference type="InterPro" id="IPR004839">
    <property type="entry name" value="Aminotransferase_I/II_large"/>
</dbReference>
<evidence type="ECO:0000256" key="5">
    <source>
        <dbReference type="RuleBase" id="RU003693"/>
    </source>
</evidence>
<evidence type="ECO:0000256" key="2">
    <source>
        <dbReference type="ARBA" id="ARBA00010008"/>
    </source>
</evidence>
<evidence type="ECO:0000313" key="7">
    <source>
        <dbReference type="EMBL" id="ADV46820.1"/>
    </source>
</evidence>
<dbReference type="Gene3D" id="3.40.640.10">
    <property type="entry name" value="Type I PLP-dependent aspartate aminotransferase-like (Major domain)"/>
    <property type="match status" value="1"/>
</dbReference>
<evidence type="ECO:0000256" key="3">
    <source>
        <dbReference type="ARBA" id="ARBA00022679"/>
    </source>
</evidence>
<dbReference type="InterPro" id="IPR015422">
    <property type="entry name" value="PyrdxlP-dep_Trfase_small"/>
</dbReference>
<dbReference type="PANTHER" id="PTHR13693">
    <property type="entry name" value="CLASS II AMINOTRANSFERASE/8-AMINO-7-OXONONANOATE SYNTHASE"/>
    <property type="match status" value="1"/>
</dbReference>
<dbReference type="HOGENOM" id="CLU_015846_11_2_7"/>
<dbReference type="OrthoDB" id="9807157at2"/>
<dbReference type="Proteomes" id="UP000008633">
    <property type="component" value="Chromosome"/>
</dbReference>
<dbReference type="EMBL" id="CP002452">
    <property type="protein sequence ID" value="ADV46820.1"/>
    <property type="molecule type" value="Genomic_DNA"/>
</dbReference>
<name>E6X0H0_NITSE</name>
<dbReference type="GO" id="GO:0030170">
    <property type="term" value="F:pyridoxal phosphate binding"/>
    <property type="evidence" value="ECO:0007669"/>
    <property type="project" value="InterPro"/>
</dbReference>
<protein>
    <submittedName>
        <fullName evidence="7">8-amino-7-oxononanoate synthase</fullName>
        <ecNumber evidence="7">2.3.1.47</ecNumber>
    </submittedName>
</protein>
<keyword evidence="8" id="KW-1185">Reference proteome</keyword>
<gene>
    <name evidence="7" type="ordered locus">Nitsa_1572</name>
</gene>
<dbReference type="eggNOG" id="COG0156">
    <property type="taxonomic scope" value="Bacteria"/>
</dbReference>
<dbReference type="InterPro" id="IPR001917">
    <property type="entry name" value="Aminotrans_II_pyridoxalP_BS"/>
</dbReference>